<dbReference type="Proteomes" id="UP001552299">
    <property type="component" value="Unassembled WGS sequence"/>
</dbReference>
<keyword evidence="2" id="KW-1185">Reference proteome</keyword>
<name>A0ABD0V118_DENTH</name>
<comment type="caution">
    <text evidence="1">The sequence shown here is derived from an EMBL/GenBank/DDBJ whole genome shotgun (WGS) entry which is preliminary data.</text>
</comment>
<evidence type="ECO:0000313" key="1">
    <source>
        <dbReference type="EMBL" id="KAL0918904.1"/>
    </source>
</evidence>
<accession>A0ABD0V118</accession>
<proteinExistence type="predicted"/>
<gene>
    <name evidence="1" type="ORF">M5K25_010950</name>
</gene>
<dbReference type="EMBL" id="JANQDX010000009">
    <property type="protein sequence ID" value="KAL0918904.1"/>
    <property type="molecule type" value="Genomic_DNA"/>
</dbReference>
<sequence length="390" mass="43831">MTITITSFGVVGSENSRPGLRLLLIFTGRSFNGFSSGKFHHLVLKVDGGGMDDDQDPMVPSSQAIVLPGFEIFGIFGFCGYLENLEFTENFGSLPASPPFRGKNRETSLPLVATWALQVDVGRHRDRKFFNPRPLREHLRVFRYLFKRASTVFFPPSALRERSESSQLRWGSALEEMFAGKREKANLRYKFDREIRRWSWLAAQLERSVVIDGLRRLGEAYEALGYGSWVRSARAGKVVFGSLRNRRAHGLWEKRGLSVEEASAELSSLEAFVYPVPASVLVSEQMADGLLPELLGTGLIPRFLAVLQPVAFFGWLSCPLLRLLSIPCLHHPKACSLLPFINRVQRRRGVKSAGFTQDFRDEAASTTFCRDLSAISAEFTGFRRLFDSPS</sequence>
<protein>
    <submittedName>
        <fullName evidence="1">Uncharacterized protein</fullName>
    </submittedName>
</protein>
<organism evidence="1 2">
    <name type="scientific">Dendrobium thyrsiflorum</name>
    <name type="common">Pinecone-like raceme dendrobium</name>
    <name type="synonym">Orchid</name>
    <dbReference type="NCBI Taxonomy" id="117978"/>
    <lineage>
        <taxon>Eukaryota</taxon>
        <taxon>Viridiplantae</taxon>
        <taxon>Streptophyta</taxon>
        <taxon>Embryophyta</taxon>
        <taxon>Tracheophyta</taxon>
        <taxon>Spermatophyta</taxon>
        <taxon>Magnoliopsida</taxon>
        <taxon>Liliopsida</taxon>
        <taxon>Asparagales</taxon>
        <taxon>Orchidaceae</taxon>
        <taxon>Epidendroideae</taxon>
        <taxon>Malaxideae</taxon>
        <taxon>Dendrobiinae</taxon>
        <taxon>Dendrobium</taxon>
    </lineage>
</organism>
<reference evidence="1 2" key="1">
    <citation type="journal article" date="2024" name="Plant Biotechnol. J.">
        <title>Dendrobium thyrsiflorum genome and its molecular insights into genes involved in important horticultural traits.</title>
        <authorList>
            <person name="Chen B."/>
            <person name="Wang J.Y."/>
            <person name="Zheng P.J."/>
            <person name="Li K.L."/>
            <person name="Liang Y.M."/>
            <person name="Chen X.F."/>
            <person name="Zhang C."/>
            <person name="Zhao X."/>
            <person name="He X."/>
            <person name="Zhang G.Q."/>
            <person name="Liu Z.J."/>
            <person name="Xu Q."/>
        </authorList>
    </citation>
    <scope>NUCLEOTIDE SEQUENCE [LARGE SCALE GENOMIC DNA]</scope>
    <source>
        <strain evidence="1">GZMU011</strain>
    </source>
</reference>
<dbReference type="AlphaFoldDB" id="A0ABD0V118"/>
<evidence type="ECO:0000313" key="2">
    <source>
        <dbReference type="Proteomes" id="UP001552299"/>
    </source>
</evidence>